<evidence type="ECO:0000313" key="2">
    <source>
        <dbReference type="EMBL" id="MPM80831.1"/>
    </source>
</evidence>
<reference evidence="2" key="1">
    <citation type="submission" date="2019-08" db="EMBL/GenBank/DDBJ databases">
        <authorList>
            <person name="Kucharzyk K."/>
            <person name="Murdoch R.W."/>
            <person name="Higgins S."/>
            <person name="Loffler F."/>
        </authorList>
    </citation>
    <scope>NUCLEOTIDE SEQUENCE</scope>
</reference>
<organism evidence="2">
    <name type="scientific">bioreactor metagenome</name>
    <dbReference type="NCBI Taxonomy" id="1076179"/>
    <lineage>
        <taxon>unclassified sequences</taxon>
        <taxon>metagenomes</taxon>
        <taxon>ecological metagenomes</taxon>
    </lineage>
</organism>
<comment type="caution">
    <text evidence="2">The sequence shown here is derived from an EMBL/GenBank/DDBJ whole genome shotgun (WGS) entry which is preliminary data.</text>
</comment>
<accession>A0A645CVA0</accession>
<evidence type="ECO:0000256" key="1">
    <source>
        <dbReference type="SAM" id="MobiDB-lite"/>
    </source>
</evidence>
<name>A0A645CVA0_9ZZZZ</name>
<dbReference type="AlphaFoldDB" id="A0A645CVA0"/>
<proteinExistence type="predicted"/>
<feature type="region of interest" description="Disordered" evidence="1">
    <location>
        <begin position="23"/>
        <end position="50"/>
    </location>
</feature>
<protein>
    <submittedName>
        <fullName evidence="2">Uncharacterized protein</fullName>
    </submittedName>
</protein>
<feature type="region of interest" description="Disordered" evidence="1">
    <location>
        <begin position="72"/>
        <end position="92"/>
    </location>
</feature>
<gene>
    <name evidence="2" type="ORF">SDC9_127882</name>
</gene>
<dbReference type="EMBL" id="VSSQ01030334">
    <property type="protein sequence ID" value="MPM80831.1"/>
    <property type="molecule type" value="Genomic_DNA"/>
</dbReference>
<sequence>MFGQVGNLRPCGGGFGLRAGHMEGIGPREDAPSGFNVPPCGGGRDGVQRYDRHREPLGKGFVLAAGPRLSIGPAPGAGGRGPSAGKARADYL</sequence>